<dbReference type="AlphaFoldDB" id="A0A6G5QG12"/>
<gene>
    <name evidence="1" type="ORF">CMUC_0815</name>
</gene>
<dbReference type="Proteomes" id="UP000503264">
    <property type="component" value="Chromosome"/>
</dbReference>
<accession>A0A6G5QG12</accession>
<evidence type="ECO:0000313" key="1">
    <source>
        <dbReference type="EMBL" id="QCD44610.1"/>
    </source>
</evidence>
<dbReference type="RefSeq" id="WP_171993682.1">
    <property type="nucleotide sequence ID" value="NZ_CP012542.1"/>
</dbReference>
<evidence type="ECO:0000313" key="2">
    <source>
        <dbReference type="Proteomes" id="UP000503264"/>
    </source>
</evidence>
<dbReference type="PROSITE" id="PS51257">
    <property type="entry name" value="PROKAR_LIPOPROTEIN"/>
    <property type="match status" value="1"/>
</dbReference>
<sequence>MKFQNYKFIILILFILFTGCATRQTFISLTPYSPTHQKQQHQGNFMIANVFDARKNKDIIATITGSNGEINEYVVLNSDVAMYFKQALEAELKSLGVIQNPIGAVINITITEFTANLSGYAKDNAKANMKVNLVAIKDGQNIMKNFADTQSKFQLIHTGGAFEPLLKSVIDDMVRRVARELLNI</sequence>
<proteinExistence type="predicted"/>
<dbReference type="InterPro" id="IPR005619">
    <property type="entry name" value="Uncharacterised_YajG"/>
</dbReference>
<organism evidence="1 2">
    <name type="scientific">Campylobacter mucosalis CCUG 21559</name>
    <dbReference type="NCBI Taxonomy" id="1032067"/>
    <lineage>
        <taxon>Bacteria</taxon>
        <taxon>Pseudomonadati</taxon>
        <taxon>Campylobacterota</taxon>
        <taxon>Epsilonproteobacteria</taxon>
        <taxon>Campylobacterales</taxon>
        <taxon>Campylobacteraceae</taxon>
        <taxon>Campylobacter</taxon>
    </lineage>
</organism>
<dbReference type="EMBL" id="CP012542">
    <property type="protein sequence ID" value="QCD44610.1"/>
    <property type="molecule type" value="Genomic_DNA"/>
</dbReference>
<reference evidence="1 2" key="1">
    <citation type="submission" date="2016-07" db="EMBL/GenBank/DDBJ databases">
        <title>Comparative genomics of the Campylobacter concisus group.</title>
        <authorList>
            <person name="Miller W.G."/>
            <person name="Yee E."/>
            <person name="Chapman M.H."/>
            <person name="Huynh S."/>
            <person name="Bono J.L."/>
            <person name="On S.L.W."/>
            <person name="StLeger J."/>
            <person name="Foster G."/>
            <person name="Parker C.T."/>
        </authorList>
    </citation>
    <scope>NUCLEOTIDE SEQUENCE [LARGE SCALE GENOMIC DNA]</scope>
    <source>
        <strain evidence="1 2">CCUG 21559</strain>
    </source>
</reference>
<keyword evidence="2" id="KW-1185">Reference proteome</keyword>
<evidence type="ECO:0008006" key="3">
    <source>
        <dbReference type="Google" id="ProtNLM"/>
    </source>
</evidence>
<dbReference type="Pfam" id="PF03923">
    <property type="entry name" value="Lipoprotein_16"/>
    <property type="match status" value="1"/>
</dbReference>
<name>A0A6G5QG12_9BACT</name>
<protein>
    <recommendedName>
        <fullName evidence="3">Lipoprotein</fullName>
    </recommendedName>
</protein>